<gene>
    <name evidence="2" type="ORF">SLAVMIC_00879</name>
</gene>
<organism evidence="2">
    <name type="scientific">uncultured marine phage</name>
    <dbReference type="NCBI Taxonomy" id="707152"/>
    <lineage>
        <taxon>Viruses</taxon>
        <taxon>environmental samples</taxon>
    </lineage>
</organism>
<dbReference type="EMBL" id="OU342829">
    <property type="protein sequence ID" value="CAG7581513.1"/>
    <property type="molecule type" value="Genomic_DNA"/>
</dbReference>
<dbReference type="GO" id="GO:0016757">
    <property type="term" value="F:glycosyltransferase activity"/>
    <property type="evidence" value="ECO:0007669"/>
    <property type="project" value="InterPro"/>
</dbReference>
<evidence type="ECO:0000259" key="1">
    <source>
        <dbReference type="Pfam" id="PF03016"/>
    </source>
</evidence>
<evidence type="ECO:0000313" key="2">
    <source>
        <dbReference type="EMBL" id="CAG7581513.1"/>
    </source>
</evidence>
<proteinExistence type="predicted"/>
<reference evidence="2" key="1">
    <citation type="submission" date="2021-06" db="EMBL/GenBank/DDBJ databases">
        <authorList>
            <person name="Gannon L."/>
            <person name="Redgwell R T."/>
            <person name="Michniewski S."/>
            <person name="Harrison D C."/>
            <person name="Millard A."/>
        </authorList>
    </citation>
    <scope>NUCLEOTIDE SEQUENCE</scope>
</reference>
<dbReference type="InterPro" id="IPR004263">
    <property type="entry name" value="Exostosin"/>
</dbReference>
<feature type="domain" description="Exostosin GT47" evidence="1">
    <location>
        <begin position="79"/>
        <end position="232"/>
    </location>
</feature>
<dbReference type="InterPro" id="IPR040911">
    <property type="entry name" value="Exostosin_GT47"/>
</dbReference>
<accession>A0A8D9CCB6</accession>
<keyword evidence="2" id="KW-0808">Transferase</keyword>
<dbReference type="PANTHER" id="PTHR11062">
    <property type="entry name" value="EXOSTOSIN HEPARAN SULFATE GLYCOSYLTRANSFERASE -RELATED"/>
    <property type="match status" value="1"/>
</dbReference>
<sequence length="282" mass="32902">MKINNSVEFQDFCPYIKTEETIFELIKRDKDLISDDFELMPYPLAHWINTLGIDRTNGLIASLDSDKIRVFVCQHIFVDRLIFNESNDIIFTPHSSNNDRFITIPHYAVNVDRSLIKEDRKLHFSFMGSTTTHPTRKRLVQKYPDNCYDSKVHWGLDHGLPENFSKLYMMMLADSTFGVCPRGTGISSVRLFESMAMGSIPVIVADDYDPPLSKVVDWDRISIQLPEKQVLSDDKYLISMINNHLEFPYLNSMREEMMDIYDEYFSNENLHKTIMMTLETIL</sequence>
<dbReference type="Pfam" id="PF03016">
    <property type="entry name" value="Exostosin_GT47"/>
    <property type="match status" value="1"/>
</dbReference>
<name>A0A8D9CCB6_9VIRU</name>
<protein>
    <submittedName>
        <fullName evidence="2">Putative glycosyltransferase</fullName>
    </submittedName>
</protein>